<reference evidence="2 3" key="1">
    <citation type="submission" date="2020-05" db="EMBL/GenBank/DDBJ databases">
        <title>Distinct polysaccharide utilization as determinants for interspecies competition between intestinal Prevotella spp.</title>
        <authorList>
            <person name="Galvez E.J.C."/>
            <person name="Iljazovic A."/>
            <person name="Strowig T."/>
        </authorList>
    </citation>
    <scope>NUCLEOTIDE SEQUENCE [LARGE SCALE GENOMIC DNA]</scope>
    <source>
        <strain evidence="2 3">PROD</strain>
    </source>
</reference>
<feature type="transmembrane region" description="Helical" evidence="1">
    <location>
        <begin position="42"/>
        <end position="63"/>
    </location>
</feature>
<feature type="transmembrane region" description="Helical" evidence="1">
    <location>
        <begin position="276"/>
        <end position="295"/>
    </location>
</feature>
<organism evidence="2 3">
    <name type="scientific">Xylanibacter rodentium</name>
    <dbReference type="NCBI Taxonomy" id="2736289"/>
    <lineage>
        <taxon>Bacteria</taxon>
        <taxon>Pseudomonadati</taxon>
        <taxon>Bacteroidota</taxon>
        <taxon>Bacteroidia</taxon>
        <taxon>Bacteroidales</taxon>
        <taxon>Prevotellaceae</taxon>
        <taxon>Xylanibacter</taxon>
    </lineage>
</organism>
<evidence type="ECO:0000313" key="3">
    <source>
        <dbReference type="Proteomes" id="UP001193734"/>
    </source>
</evidence>
<feature type="transmembrane region" description="Helical" evidence="1">
    <location>
        <begin position="83"/>
        <end position="105"/>
    </location>
</feature>
<sequence>MGNKTSLDTLFKSRSTGNIIKSGYKLYTENFRSIFKASWHTAVLYSIACAILGTLSFTSLPLLTGLVPATNGPSESIMPAIELIITFAAIIIMLIAGGLFETAFYSRGISLLVHHSATNTIPVPKGWFTFDMNTAWRTLKAVLSCLAIVIVPATAFGCFWKFRLSMMLIEPSAHVLTLALAFTSVCIVAIILLPLAPISMKYVLNAGTRFWPLLAREYTVYLRRYTGKIIGVGFVCAIIITVVEHVTALPASVITMANIQAYIGMANGDPLGMPDYITALTAGTFFIAGFMKAYVRMSIVFVTYYLYGAIETDENGRRQMAETVYKTDNRNQTL</sequence>
<comment type="caution">
    <text evidence="2">The sequence shown here is derived from an EMBL/GenBank/DDBJ whole genome shotgun (WGS) entry which is preliminary data.</text>
</comment>
<feature type="transmembrane region" description="Helical" evidence="1">
    <location>
        <begin position="229"/>
        <end position="256"/>
    </location>
</feature>
<keyword evidence="1" id="KW-0812">Transmembrane</keyword>
<feature type="transmembrane region" description="Helical" evidence="1">
    <location>
        <begin position="141"/>
        <end position="162"/>
    </location>
</feature>
<keyword evidence="3" id="KW-1185">Reference proteome</keyword>
<dbReference type="Proteomes" id="UP001193734">
    <property type="component" value="Unassembled WGS sequence"/>
</dbReference>
<feature type="transmembrane region" description="Helical" evidence="1">
    <location>
        <begin position="174"/>
        <end position="195"/>
    </location>
</feature>
<keyword evidence="1" id="KW-1133">Transmembrane helix</keyword>
<proteinExistence type="predicted"/>
<dbReference type="GeneID" id="82157630"/>
<evidence type="ECO:0000313" key="2">
    <source>
        <dbReference type="EMBL" id="NPE14191.1"/>
    </source>
</evidence>
<accession>A0ABX2AX08</accession>
<name>A0ABX2AX08_9BACT</name>
<keyword evidence="1" id="KW-0472">Membrane</keyword>
<dbReference type="RefSeq" id="WP_172175451.1">
    <property type="nucleotide sequence ID" value="NZ_CASGIA010000007.1"/>
</dbReference>
<gene>
    <name evidence="2" type="ORF">HPS55_07605</name>
</gene>
<dbReference type="EMBL" id="JABKKE010000010">
    <property type="protein sequence ID" value="NPE14191.1"/>
    <property type="molecule type" value="Genomic_DNA"/>
</dbReference>
<protein>
    <submittedName>
        <fullName evidence="2">Uncharacterized protein</fullName>
    </submittedName>
</protein>
<evidence type="ECO:0000256" key="1">
    <source>
        <dbReference type="SAM" id="Phobius"/>
    </source>
</evidence>